<evidence type="ECO:0000256" key="5">
    <source>
        <dbReference type="ARBA" id="ARBA00023157"/>
    </source>
</evidence>
<keyword evidence="8" id="KW-1185">Reference proteome</keyword>
<dbReference type="SUPFAM" id="SSF48537">
    <property type="entry name" value="Phospholipase C/P1 nuclease"/>
    <property type="match status" value="1"/>
</dbReference>
<dbReference type="RefSeq" id="WP_377709510.1">
    <property type="nucleotide sequence ID" value="NZ_JBHSMP010000007.1"/>
</dbReference>
<evidence type="ECO:0000313" key="8">
    <source>
        <dbReference type="Proteomes" id="UP001596103"/>
    </source>
</evidence>
<sequence>MTAPESRLQAAPTKPFNLATQSRHLVRHWLACGALLLSIAPSAFAWGDGGHRIVAKIADHYLTSSTRAAVNAMLANDSTGLTSTDMASEASWADRYRNKHPETANWHFVDTEISDGDIDAACFGHPPLPLNAPASAGPATACVVDKVDQFTKELAAPQTTDAERLLALQFLLHFVGDLHQPLHASDSSDRGGNDKMVSAPGIAPGKLHSYWDTAFVKQLGSDTNTVASQLIDNINSGQVASWQTQTPRDWSLEAFDIAKQDVYGKLPAPNSSGTFALPDDYVFTAQQDVALQLSRAGVRLAMVLNGAGLQMPGSTSPPGDGVLVWVNTKSGVYHCPGSPYYGNTKHGVYMYEDQAKAGSYRPAGGKACSA</sequence>
<evidence type="ECO:0000256" key="4">
    <source>
        <dbReference type="ARBA" id="ARBA00022801"/>
    </source>
</evidence>
<dbReference type="EMBL" id="JBHSMP010000007">
    <property type="protein sequence ID" value="MFC5427892.1"/>
    <property type="molecule type" value="Genomic_DNA"/>
</dbReference>
<dbReference type="Proteomes" id="UP001596103">
    <property type="component" value="Unassembled WGS sequence"/>
</dbReference>
<evidence type="ECO:0000313" key="7">
    <source>
        <dbReference type="EMBL" id="MFC5427892.1"/>
    </source>
</evidence>
<dbReference type="InterPro" id="IPR008947">
    <property type="entry name" value="PLipase_C/P1_nuclease_dom_sf"/>
</dbReference>
<keyword evidence="1" id="KW-0540">Nuclease</keyword>
<keyword evidence="2" id="KW-0479">Metal-binding</keyword>
<protein>
    <submittedName>
        <fullName evidence="7">S1/P1 nuclease</fullName>
    </submittedName>
</protein>
<keyword evidence="4" id="KW-0378">Hydrolase</keyword>
<organism evidence="7 8">
    <name type="scientific">Paraburkholderia denitrificans</name>
    <dbReference type="NCBI Taxonomy" id="694025"/>
    <lineage>
        <taxon>Bacteria</taxon>
        <taxon>Pseudomonadati</taxon>
        <taxon>Pseudomonadota</taxon>
        <taxon>Betaproteobacteria</taxon>
        <taxon>Burkholderiales</taxon>
        <taxon>Burkholderiaceae</taxon>
        <taxon>Paraburkholderia</taxon>
    </lineage>
</organism>
<evidence type="ECO:0000256" key="3">
    <source>
        <dbReference type="ARBA" id="ARBA00022759"/>
    </source>
</evidence>
<dbReference type="CDD" id="cd11010">
    <property type="entry name" value="S1-P1_nuclease"/>
    <property type="match status" value="1"/>
</dbReference>
<reference evidence="8" key="1">
    <citation type="journal article" date="2019" name="Int. J. Syst. Evol. Microbiol.">
        <title>The Global Catalogue of Microorganisms (GCM) 10K type strain sequencing project: providing services to taxonomists for standard genome sequencing and annotation.</title>
        <authorList>
            <consortium name="The Broad Institute Genomics Platform"/>
            <consortium name="The Broad Institute Genome Sequencing Center for Infectious Disease"/>
            <person name="Wu L."/>
            <person name="Ma J."/>
        </authorList>
    </citation>
    <scope>NUCLEOTIDE SEQUENCE [LARGE SCALE GENOMIC DNA]</scope>
    <source>
        <strain evidence="8">CCUG 56042</strain>
    </source>
</reference>
<evidence type="ECO:0000256" key="2">
    <source>
        <dbReference type="ARBA" id="ARBA00022723"/>
    </source>
</evidence>
<keyword evidence="5" id="KW-1015">Disulfide bond</keyword>
<gene>
    <name evidence="7" type="ORF">ACFPTO_03570</name>
</gene>
<dbReference type="PANTHER" id="PTHR33146:SF26">
    <property type="entry name" value="ENDONUCLEASE 4"/>
    <property type="match status" value="1"/>
</dbReference>
<dbReference type="Gene3D" id="1.10.575.10">
    <property type="entry name" value="P1 Nuclease"/>
    <property type="match status" value="1"/>
</dbReference>
<evidence type="ECO:0000256" key="6">
    <source>
        <dbReference type="ARBA" id="ARBA00023180"/>
    </source>
</evidence>
<proteinExistence type="predicted"/>
<dbReference type="Pfam" id="PF02265">
    <property type="entry name" value="S1-P1_nuclease"/>
    <property type="match status" value="1"/>
</dbReference>
<name>A0ABW0J4C2_9BURK</name>
<evidence type="ECO:0000256" key="1">
    <source>
        <dbReference type="ARBA" id="ARBA00022722"/>
    </source>
</evidence>
<keyword evidence="6" id="KW-0325">Glycoprotein</keyword>
<dbReference type="InterPro" id="IPR003154">
    <property type="entry name" value="S1/P1nuclease"/>
</dbReference>
<keyword evidence="3" id="KW-0255">Endonuclease</keyword>
<dbReference type="PANTHER" id="PTHR33146">
    <property type="entry name" value="ENDONUCLEASE 4"/>
    <property type="match status" value="1"/>
</dbReference>
<comment type="caution">
    <text evidence="7">The sequence shown here is derived from an EMBL/GenBank/DDBJ whole genome shotgun (WGS) entry which is preliminary data.</text>
</comment>
<accession>A0ABW0J4C2</accession>